<name>A0A6J5JZ37_9GAMM</name>
<keyword evidence="4" id="KW-1185">Reference proteome</keyword>
<dbReference type="RefSeq" id="WP_176604840.1">
    <property type="nucleotide sequence ID" value="NZ_LR794158.1"/>
</dbReference>
<evidence type="ECO:0000313" key="3">
    <source>
        <dbReference type="EMBL" id="CAB3976307.1"/>
    </source>
</evidence>
<keyword evidence="2" id="KW-0812">Transmembrane</keyword>
<sequence length="99" mass="11793">MIKTKFFLKNVIYIIVILALIFIYKIHEKNVITKQNSFDIFMINIALNNKDEKTVNFKIKNLDEKNSNLIIKNNKLNVKKNKKNLNNKKIKNKINILKF</sequence>
<gene>
    <name evidence="3" type="ORF">ESZ_00087</name>
</gene>
<keyword evidence="2" id="KW-1133">Transmembrane helix</keyword>
<keyword evidence="2" id="KW-0472">Membrane</keyword>
<dbReference type="AlphaFoldDB" id="A0A6J5JZ37"/>
<feature type="coiled-coil region" evidence="1">
    <location>
        <begin position="59"/>
        <end position="93"/>
    </location>
</feature>
<keyword evidence="1" id="KW-0175">Coiled coil</keyword>
<protein>
    <submittedName>
        <fullName evidence="3">Uncharacterized protein</fullName>
    </submittedName>
</protein>
<evidence type="ECO:0000313" key="4">
    <source>
        <dbReference type="Proteomes" id="UP000509549"/>
    </source>
</evidence>
<accession>A0A6J5JZ37</accession>
<evidence type="ECO:0000256" key="1">
    <source>
        <dbReference type="SAM" id="Coils"/>
    </source>
</evidence>
<evidence type="ECO:0000256" key="2">
    <source>
        <dbReference type="SAM" id="Phobius"/>
    </source>
</evidence>
<proteinExistence type="predicted"/>
<dbReference type="Proteomes" id="UP000509549">
    <property type="component" value="Chromosome"/>
</dbReference>
<organism evidence="3 4">
    <name type="scientific">Candidatus Azoamicus ciliaticola</name>
    <dbReference type="NCBI Taxonomy" id="2652803"/>
    <lineage>
        <taxon>Bacteria</taxon>
        <taxon>Pseudomonadati</taxon>
        <taxon>Pseudomonadota</taxon>
        <taxon>Gammaproteobacteria</taxon>
        <taxon>Candidatus Azoamicaceae</taxon>
        <taxon>Candidatus Azoamicus</taxon>
    </lineage>
</organism>
<dbReference type="KEGG" id="acil:ESZ_00087"/>
<dbReference type="EMBL" id="LR794158">
    <property type="protein sequence ID" value="CAB3976307.1"/>
    <property type="molecule type" value="Genomic_DNA"/>
</dbReference>
<reference evidence="3 4" key="1">
    <citation type="submission" date="2020-04" db="EMBL/GenBank/DDBJ databases">
        <authorList>
            <person name="Graf S J."/>
        </authorList>
    </citation>
    <scope>NUCLEOTIDE SEQUENCE [LARGE SCALE GENOMIC DNA]</scope>
    <source>
        <strain evidence="3">1</strain>
    </source>
</reference>
<feature type="transmembrane region" description="Helical" evidence="2">
    <location>
        <begin position="6"/>
        <end position="24"/>
    </location>
</feature>